<dbReference type="InterPro" id="IPR023393">
    <property type="entry name" value="START-like_dom_sf"/>
</dbReference>
<sequence>MRHIETEILINASPEKVWVVLTDFEQHPKWNPFIKSIEGEKAVGRRLKVFIQPPDGGGMTFKPEVLAFEANKQFRWKGKLFLKGIFDGEHYFRLSDAGNGATRFVHGEKFSGFLVALMGGTLDKTKVGFELMNEALKRECEKV</sequence>
<name>A0ABQ1W170_9BACT</name>
<evidence type="ECO:0008006" key="3">
    <source>
        <dbReference type="Google" id="ProtNLM"/>
    </source>
</evidence>
<accession>A0ABQ1W170</accession>
<dbReference type="PANTHER" id="PTHR36166">
    <property type="entry name" value="CHROMOSOME 9, WHOLE GENOME SHOTGUN SEQUENCE"/>
    <property type="match status" value="1"/>
</dbReference>
<dbReference type="InterPro" id="IPR019587">
    <property type="entry name" value="Polyketide_cyclase/dehydratase"/>
</dbReference>
<dbReference type="SUPFAM" id="SSF55961">
    <property type="entry name" value="Bet v1-like"/>
    <property type="match status" value="1"/>
</dbReference>
<gene>
    <name evidence="1" type="ORF">GCM10011323_12150</name>
</gene>
<evidence type="ECO:0000313" key="1">
    <source>
        <dbReference type="EMBL" id="GGG09194.1"/>
    </source>
</evidence>
<dbReference type="PANTHER" id="PTHR36166:SF1">
    <property type="entry name" value="SRPBCC DOMAIN-CONTAINING PROTEIN"/>
    <property type="match status" value="1"/>
</dbReference>
<protein>
    <recommendedName>
        <fullName evidence="3">SRPBCC domain-containing protein</fullName>
    </recommendedName>
</protein>
<proteinExistence type="predicted"/>
<dbReference type="Proteomes" id="UP000634043">
    <property type="component" value="Unassembled WGS sequence"/>
</dbReference>
<reference evidence="2" key="1">
    <citation type="journal article" date="2019" name="Int. J. Syst. Evol. Microbiol.">
        <title>The Global Catalogue of Microorganisms (GCM) 10K type strain sequencing project: providing services to taxonomists for standard genome sequencing and annotation.</title>
        <authorList>
            <consortium name="The Broad Institute Genomics Platform"/>
            <consortium name="The Broad Institute Genome Sequencing Center for Infectious Disease"/>
            <person name="Wu L."/>
            <person name="Ma J."/>
        </authorList>
    </citation>
    <scope>NUCLEOTIDE SEQUENCE [LARGE SCALE GENOMIC DNA]</scope>
    <source>
        <strain evidence="2">CGMCC 1.12749</strain>
    </source>
</reference>
<evidence type="ECO:0000313" key="2">
    <source>
        <dbReference type="Proteomes" id="UP000634043"/>
    </source>
</evidence>
<keyword evidence="2" id="KW-1185">Reference proteome</keyword>
<comment type="caution">
    <text evidence="1">The sequence shown here is derived from an EMBL/GenBank/DDBJ whole genome shotgun (WGS) entry which is preliminary data.</text>
</comment>
<dbReference type="CDD" id="cd07822">
    <property type="entry name" value="SRPBCC_4"/>
    <property type="match status" value="1"/>
</dbReference>
<dbReference type="EMBL" id="BMFP01000002">
    <property type="protein sequence ID" value="GGG09194.1"/>
    <property type="molecule type" value="Genomic_DNA"/>
</dbReference>
<organism evidence="1 2">
    <name type="scientific">Pontibacter amylolyticus</name>
    <dbReference type="NCBI Taxonomy" id="1424080"/>
    <lineage>
        <taxon>Bacteria</taxon>
        <taxon>Pseudomonadati</taxon>
        <taxon>Bacteroidota</taxon>
        <taxon>Cytophagia</taxon>
        <taxon>Cytophagales</taxon>
        <taxon>Hymenobacteraceae</taxon>
        <taxon>Pontibacter</taxon>
    </lineage>
</organism>
<dbReference type="Pfam" id="PF10604">
    <property type="entry name" value="Polyketide_cyc2"/>
    <property type="match status" value="1"/>
</dbReference>
<dbReference type="Gene3D" id="3.30.530.20">
    <property type="match status" value="1"/>
</dbReference>
<dbReference type="RefSeq" id="WP_188500634.1">
    <property type="nucleotide sequence ID" value="NZ_BMFP01000002.1"/>
</dbReference>